<accession>A0A0C2T3Q9</accession>
<feature type="region of interest" description="Disordered" evidence="11">
    <location>
        <begin position="52"/>
        <end position="84"/>
    </location>
</feature>
<evidence type="ECO:0000256" key="3">
    <source>
        <dbReference type="ARBA" id="ARBA00022670"/>
    </source>
</evidence>
<feature type="transmembrane region" description="Helical" evidence="12">
    <location>
        <begin position="333"/>
        <end position="353"/>
    </location>
</feature>
<keyword evidence="3" id="KW-0645">Protease</keyword>
<dbReference type="Proteomes" id="UP000054549">
    <property type="component" value="Unassembled WGS sequence"/>
</dbReference>
<dbReference type="EMBL" id="KN818288">
    <property type="protein sequence ID" value="KIL61144.1"/>
    <property type="molecule type" value="Genomic_DNA"/>
</dbReference>
<keyword evidence="8 12" id="KW-0472">Membrane</keyword>
<evidence type="ECO:0000256" key="7">
    <source>
        <dbReference type="ARBA" id="ARBA00022989"/>
    </source>
</evidence>
<protein>
    <recommendedName>
        <fullName evidence="10">intramembrane prenyl-peptidase Rce1</fullName>
        <ecNumber evidence="10">3.4.26.1</ecNumber>
    </recommendedName>
</protein>
<keyword evidence="4 12" id="KW-0812">Transmembrane</keyword>
<comment type="similarity">
    <text evidence="2">Belongs to the peptidase U48 family.</text>
</comment>
<feature type="transmembrane region" description="Helical" evidence="12">
    <location>
        <begin position="96"/>
        <end position="119"/>
    </location>
</feature>
<dbReference type="AlphaFoldDB" id="A0A0C2T3Q9"/>
<evidence type="ECO:0000256" key="4">
    <source>
        <dbReference type="ARBA" id="ARBA00022692"/>
    </source>
</evidence>
<feature type="compositionally biased region" description="Polar residues" evidence="11">
    <location>
        <begin position="52"/>
        <end position="71"/>
    </location>
</feature>
<reference evidence="14 15" key="1">
    <citation type="submission" date="2014-04" db="EMBL/GenBank/DDBJ databases">
        <title>Evolutionary Origins and Diversification of the Mycorrhizal Mutualists.</title>
        <authorList>
            <consortium name="DOE Joint Genome Institute"/>
            <consortium name="Mycorrhizal Genomics Consortium"/>
            <person name="Kohler A."/>
            <person name="Kuo A."/>
            <person name="Nagy L.G."/>
            <person name="Floudas D."/>
            <person name="Copeland A."/>
            <person name="Barry K.W."/>
            <person name="Cichocki N."/>
            <person name="Veneault-Fourrey C."/>
            <person name="LaButti K."/>
            <person name="Lindquist E.A."/>
            <person name="Lipzen A."/>
            <person name="Lundell T."/>
            <person name="Morin E."/>
            <person name="Murat C."/>
            <person name="Riley R."/>
            <person name="Ohm R."/>
            <person name="Sun H."/>
            <person name="Tunlid A."/>
            <person name="Henrissat B."/>
            <person name="Grigoriev I.V."/>
            <person name="Hibbett D.S."/>
            <person name="Martin F."/>
        </authorList>
    </citation>
    <scope>NUCLEOTIDE SEQUENCE [LARGE SCALE GENOMIC DNA]</scope>
    <source>
        <strain evidence="14 15">Koide BX008</strain>
    </source>
</reference>
<gene>
    <name evidence="14" type="ORF">M378DRAFT_167325</name>
</gene>
<dbReference type="PANTHER" id="PTHR13046:SF0">
    <property type="entry name" value="CAAX PRENYL PROTEASE 2"/>
    <property type="match status" value="1"/>
</dbReference>
<evidence type="ECO:0000256" key="12">
    <source>
        <dbReference type="SAM" id="Phobius"/>
    </source>
</evidence>
<evidence type="ECO:0000256" key="8">
    <source>
        <dbReference type="ARBA" id="ARBA00023136"/>
    </source>
</evidence>
<organism evidence="14 15">
    <name type="scientific">Amanita muscaria (strain Koide BX008)</name>
    <dbReference type="NCBI Taxonomy" id="946122"/>
    <lineage>
        <taxon>Eukaryota</taxon>
        <taxon>Fungi</taxon>
        <taxon>Dikarya</taxon>
        <taxon>Basidiomycota</taxon>
        <taxon>Agaricomycotina</taxon>
        <taxon>Agaricomycetes</taxon>
        <taxon>Agaricomycetidae</taxon>
        <taxon>Agaricales</taxon>
        <taxon>Pluteineae</taxon>
        <taxon>Amanitaceae</taxon>
        <taxon>Amanita</taxon>
    </lineage>
</organism>
<comment type="subcellular location">
    <subcellularLocation>
        <location evidence="1">Endoplasmic reticulum membrane</location>
        <topology evidence="1">Multi-pass membrane protein</topology>
    </subcellularLocation>
</comment>
<comment type="catalytic activity">
    <reaction evidence="9">
        <text>Hydrolyzes the peptide bond -P2-(S-farnesyl or geranylgeranyl)C-P1'-P2'-P3'-COOH where P1' and P2' are amino acids with aliphatic sidechains and P3' is any C-terminal residue.</text>
        <dbReference type="EC" id="3.4.26.1"/>
    </reaction>
</comment>
<dbReference type="GO" id="GO:0004222">
    <property type="term" value="F:metalloendopeptidase activity"/>
    <property type="evidence" value="ECO:0007669"/>
    <property type="project" value="InterPro"/>
</dbReference>
<sequence length="363" mass="41359">MPTNSQLLLGPGSLTLAQAHLLSLFFATTYVGFLYISKQSRLSFIKPTKPISTVSSPENYRTTNVNTTLNRSPDDLKPRGKQRNERWRDDEDVIRARLVACVVSTLVCCATVLGVHYVLLSNLQRYKNRGVADRLLDALTLTLSRLGLFNATSITRIQLWALLFPKPHLITPILYSGTLYSMYLSQTLPFMYFWSFYCDVQLKFWSWQGIRNYITAPITEELVFRACVLAVYHLAGLERNKMIWLTPLSFGLAHVHHAWETFNIYGRNRTAAKRAILVTCVQLTYTTLFGAYCTYLFLRTGSLFPPISAHAFCNVMGIPEIGEEMGNFPKRKYLIVVAYIAGIYAFATKLGPWTKSDHSIYWT</sequence>
<keyword evidence="7 12" id="KW-1133">Transmembrane helix</keyword>
<feature type="compositionally biased region" description="Basic and acidic residues" evidence="11">
    <location>
        <begin position="72"/>
        <end position="84"/>
    </location>
</feature>
<dbReference type="HOGENOM" id="CLU_049909_1_0_1"/>
<keyword evidence="15" id="KW-1185">Reference proteome</keyword>
<evidence type="ECO:0000313" key="14">
    <source>
        <dbReference type="EMBL" id="KIL61144.1"/>
    </source>
</evidence>
<evidence type="ECO:0000256" key="6">
    <source>
        <dbReference type="ARBA" id="ARBA00022824"/>
    </source>
</evidence>
<dbReference type="FunCoup" id="A0A0C2T3Q9">
    <property type="interactions" value="321"/>
</dbReference>
<evidence type="ECO:0000256" key="11">
    <source>
        <dbReference type="SAM" id="MobiDB-lite"/>
    </source>
</evidence>
<feature type="transmembrane region" description="Helical" evidence="12">
    <location>
        <begin position="16"/>
        <end position="36"/>
    </location>
</feature>
<dbReference type="InParanoid" id="A0A0C2T3Q9"/>
<dbReference type="PANTHER" id="PTHR13046">
    <property type="entry name" value="PROTEASE U48 CAAX PRENYL PROTEASE RCE1"/>
    <property type="match status" value="1"/>
</dbReference>
<dbReference type="InterPro" id="IPR039731">
    <property type="entry name" value="Rce1"/>
</dbReference>
<feature type="transmembrane region" description="Helical" evidence="12">
    <location>
        <begin position="275"/>
        <end position="297"/>
    </location>
</feature>
<name>A0A0C2T3Q9_AMAMK</name>
<keyword evidence="5" id="KW-0378">Hydrolase</keyword>
<dbReference type="GO" id="GO:0005789">
    <property type="term" value="C:endoplasmic reticulum membrane"/>
    <property type="evidence" value="ECO:0007669"/>
    <property type="project" value="UniProtKB-SubCell"/>
</dbReference>
<feature type="transmembrane region" description="Helical" evidence="12">
    <location>
        <begin position="173"/>
        <end position="194"/>
    </location>
</feature>
<evidence type="ECO:0000256" key="5">
    <source>
        <dbReference type="ARBA" id="ARBA00022801"/>
    </source>
</evidence>
<dbReference type="Pfam" id="PF02517">
    <property type="entry name" value="Rce1-like"/>
    <property type="match status" value="1"/>
</dbReference>
<evidence type="ECO:0000256" key="9">
    <source>
        <dbReference type="ARBA" id="ARBA00047280"/>
    </source>
</evidence>
<feature type="domain" description="CAAX prenyl protease 2/Lysostaphin resistance protein A-like" evidence="13">
    <location>
        <begin position="206"/>
        <end position="316"/>
    </location>
</feature>
<evidence type="ECO:0000259" key="13">
    <source>
        <dbReference type="Pfam" id="PF02517"/>
    </source>
</evidence>
<keyword evidence="6" id="KW-0256">Endoplasmic reticulum</keyword>
<dbReference type="EC" id="3.4.26.1" evidence="10"/>
<evidence type="ECO:0000256" key="2">
    <source>
        <dbReference type="ARBA" id="ARBA00006897"/>
    </source>
</evidence>
<proteinExistence type="inferred from homology"/>
<evidence type="ECO:0000313" key="15">
    <source>
        <dbReference type="Proteomes" id="UP000054549"/>
    </source>
</evidence>
<dbReference type="STRING" id="946122.A0A0C2T3Q9"/>
<dbReference type="InterPro" id="IPR003675">
    <property type="entry name" value="Rce1/LyrA-like_dom"/>
</dbReference>
<evidence type="ECO:0000256" key="1">
    <source>
        <dbReference type="ARBA" id="ARBA00004477"/>
    </source>
</evidence>
<evidence type="ECO:0000256" key="10">
    <source>
        <dbReference type="ARBA" id="ARBA00049729"/>
    </source>
</evidence>
<dbReference type="OrthoDB" id="271604at2759"/>
<dbReference type="GO" id="GO:0071586">
    <property type="term" value="P:CAAX-box protein processing"/>
    <property type="evidence" value="ECO:0007669"/>
    <property type="project" value="InterPro"/>
</dbReference>